<keyword evidence="1" id="KW-0808">Transferase</keyword>
<sequence length="107" mass="12223">MELFDEYKMKNGCILVNLNGCSGEEDFYLMNQIIEELLKPEDSGYSVDSMCVGGYLKKDGILIRTSSESPYDGCSFYYDPAPLSEAEIQKVKDWILMVTKELLNRKN</sequence>
<dbReference type="EMBL" id="JAOQJQ010000002">
    <property type="protein sequence ID" value="MCU6762083.1"/>
    <property type="molecule type" value="Genomic_DNA"/>
</dbReference>
<comment type="caution">
    <text evidence="1">The sequence shown here is derived from an EMBL/GenBank/DDBJ whole genome shotgun (WGS) entry which is preliminary data.</text>
</comment>
<accession>A0ABT2TIN4</accession>
<keyword evidence="2" id="KW-1185">Reference proteome</keyword>
<evidence type="ECO:0000313" key="1">
    <source>
        <dbReference type="EMBL" id="MCU6762083.1"/>
    </source>
</evidence>
<dbReference type="Proteomes" id="UP001652442">
    <property type="component" value="Unassembled WGS sequence"/>
</dbReference>
<dbReference type="GO" id="GO:0016301">
    <property type="term" value="F:kinase activity"/>
    <property type="evidence" value="ECO:0007669"/>
    <property type="project" value="UniProtKB-KW"/>
</dbReference>
<protein>
    <submittedName>
        <fullName evidence="1">Histidine kinase</fullName>
    </submittedName>
</protein>
<organism evidence="1 2">
    <name type="scientific">Brotonthovivens ammoniilytica</name>
    <dbReference type="NCBI Taxonomy" id="2981725"/>
    <lineage>
        <taxon>Bacteria</taxon>
        <taxon>Bacillati</taxon>
        <taxon>Bacillota</taxon>
        <taxon>Clostridia</taxon>
        <taxon>Lachnospirales</taxon>
        <taxon>Lachnospiraceae</taxon>
        <taxon>Brotonthovivens</taxon>
    </lineage>
</organism>
<dbReference type="RefSeq" id="WP_158424816.1">
    <property type="nucleotide sequence ID" value="NZ_JAOQJQ010000002.1"/>
</dbReference>
<keyword evidence="1" id="KW-0418">Kinase</keyword>
<reference evidence="1 2" key="1">
    <citation type="journal article" date="2021" name="ISME Commun">
        <title>Automated analysis of genomic sequences facilitates high-throughput and comprehensive description of bacteria.</title>
        <authorList>
            <person name="Hitch T.C.A."/>
        </authorList>
    </citation>
    <scope>NUCLEOTIDE SEQUENCE [LARGE SCALE GENOMIC DNA]</scope>
    <source>
        <strain evidence="1 2">Sanger_109</strain>
    </source>
</reference>
<evidence type="ECO:0000313" key="2">
    <source>
        <dbReference type="Proteomes" id="UP001652442"/>
    </source>
</evidence>
<proteinExistence type="predicted"/>
<gene>
    <name evidence="1" type="ORF">OCV88_06970</name>
</gene>
<name>A0ABT2TIN4_9FIRM</name>